<keyword evidence="1" id="KW-1185">Reference proteome</keyword>
<sequence>MDSSGRGSVGPRGPPSERCVVLVGSIGCGKTLTANTLLGPSPTPGASPRAAQVRSGVCEGRRLTVLETPRWYWRGQELEADIQQETVRCLRSAGPGPFIFLILIPVGEFTEMERRIPEQLQHMFGPSVLEHTLVLLTCGEFLMGRGLEAYLQQEKGLQELVRRCGGRCALICNRRPEDPLQVHTLMEKVDETLKRSGGYQRTTDEEQRPAGGAAHLTHTHLSDKHLTDKRLTDTHLTDTHLANTHQSDKHLTDTHLSDTNLSDKQLSSTHLANTHLSNKHVSSTHLANTHLSNKHVSNTHLTNTHLQDTNLSNTQLSKTQLPDTHLSHTQMHLSNKQLPNTHLSDTHLQDWVDAEMMESRRVNGLQSEHTHETHTPLDRSYKLSREGAVLSQMMEEPLKPPEPRRRSFINSIHHSIKRTSSESDSPPPSSPSTGPRSAAPPSAGPPSAAPPSSPSTGPRSAAPPSAGFPSSSSSSPSSSLLQASPPPELRLLLLGCRGSGKSSAGNLILGREEFSTAPGSAQRCVKAGAVLGDTRVSVVDTPDCLFSGSSPEELTAQICSCVSLLAPGPHALLLCVPVDRPADGELQALEALESVLGAAAVRRHTLVLFTHSDLLPGGAGARVEQVEEVISARRPQMMELVQRCGDRYHIQQRSRGPGARRSVTELMEKVEQMLKEGGGGFYDCSHITDPGDAAQQTQLLETPLLKGPTPLPETPRHGAQLRAPGLPLETLQEVKEERVVTAVPLGSVWQRARTAAGSVPQLLLAGALAGAVLGIWASGAVGGAVGAALGSALTHFTTQTLSKHKTH</sequence>
<proteinExistence type="predicted"/>
<accession>A0AC58JST8</accession>
<name>A0AC58JST8_DANRE</name>
<gene>
    <name evidence="2" type="primary">LOC100537138</name>
</gene>
<protein>
    <submittedName>
        <fullName evidence="2">Uncharacterized protein isoform X1</fullName>
    </submittedName>
</protein>
<evidence type="ECO:0000313" key="1">
    <source>
        <dbReference type="Proteomes" id="UP000000437"/>
    </source>
</evidence>
<reference evidence="2" key="1">
    <citation type="submission" date="2025-08" db="UniProtKB">
        <authorList>
            <consortium name="RefSeq"/>
        </authorList>
    </citation>
    <scope>IDENTIFICATION</scope>
    <source>
        <strain evidence="2">Tuebingen</strain>
        <tissue evidence="2">Fibroblasts and whole tissue</tissue>
    </source>
</reference>
<dbReference type="Proteomes" id="UP000000437">
    <property type="component" value="Chromosome 6"/>
</dbReference>
<evidence type="ECO:0000313" key="2">
    <source>
        <dbReference type="RefSeq" id="XP_073809554.1"/>
    </source>
</evidence>
<organism evidence="1 2">
    <name type="scientific">Danio rerio</name>
    <name type="common">Zebrafish</name>
    <name type="synonym">Brachydanio rerio</name>
    <dbReference type="NCBI Taxonomy" id="7955"/>
    <lineage>
        <taxon>Eukaryota</taxon>
        <taxon>Metazoa</taxon>
        <taxon>Chordata</taxon>
        <taxon>Craniata</taxon>
        <taxon>Vertebrata</taxon>
        <taxon>Euteleostomi</taxon>
        <taxon>Actinopterygii</taxon>
        <taxon>Neopterygii</taxon>
        <taxon>Teleostei</taxon>
        <taxon>Ostariophysi</taxon>
        <taxon>Cypriniformes</taxon>
        <taxon>Danionidae</taxon>
        <taxon>Danioninae</taxon>
        <taxon>Danio</taxon>
    </lineage>
</organism>
<dbReference type="RefSeq" id="XP_073809554.1">
    <property type="nucleotide sequence ID" value="XM_073953453.1"/>
</dbReference>